<name>A0A1Z1C530_CLAUC</name>
<evidence type="ECO:0000256" key="1">
    <source>
        <dbReference type="ARBA" id="ARBA00023242"/>
    </source>
</evidence>
<dbReference type="PROSITE" id="PS00463">
    <property type="entry name" value="ZN2_CY6_FUNGAL_1"/>
    <property type="match status" value="1"/>
</dbReference>
<dbReference type="SUPFAM" id="SSF57701">
    <property type="entry name" value="Zn2/Cys6 DNA-binding domain"/>
    <property type="match status" value="1"/>
</dbReference>
<protein>
    <recommendedName>
        <fullName evidence="3">Zn(2)-C6 fungal-type domain-containing protein</fullName>
    </recommendedName>
</protein>
<dbReference type="EMBL" id="MG777480">
    <property type="protein sequence ID" value="AUW30857.1"/>
    <property type="molecule type" value="Genomic_DNA"/>
</dbReference>
<evidence type="ECO:0000259" key="3">
    <source>
        <dbReference type="PROSITE" id="PS50048"/>
    </source>
</evidence>
<feature type="compositionally biased region" description="Polar residues" evidence="2">
    <location>
        <begin position="183"/>
        <end position="195"/>
    </location>
</feature>
<dbReference type="Gene3D" id="4.10.240.10">
    <property type="entry name" value="Zn(2)-C6 fungal-type DNA-binding domain"/>
    <property type="match status" value="1"/>
</dbReference>
<dbReference type="PROSITE" id="PS50048">
    <property type="entry name" value="ZN2_CY6_FUNGAL_2"/>
    <property type="match status" value="1"/>
</dbReference>
<feature type="domain" description="Zn(2)-C6 fungal-type" evidence="3">
    <location>
        <begin position="12"/>
        <end position="42"/>
    </location>
</feature>
<sequence>MNKPQIAKAQLACVRCRKFKVRCDNEPETCTRCIKANKECVRKPRDEAERAKMREKRQLPSSRFDLSDDSSWEDDFSLYSEGDRGWNGPLDYDQSQEMTSGQRSISPPLTQRELADLLIQEDPATPNSKRDQSREGTDLETTSHGKPTDHTRMHQRLSSRFVGELESRTNISATQDALRRPETSTVTNSLPQTINHQRENSKASSPPNPFQRPINHPRDSMNNTTPKTLASSILKSPGSGQRPLLDFWGSEKRNNPFEAPKKRLWDTIGHVVEQGGLKKPRRDPTPIETSLPRDMRLNTILSVSLNGDKPGRERQKCLGDCKSMKALFAEIARGWRSEGVDEEDCYIEVTYDWKPETDEGRIAYLERYHESGLKDLYNEIKENQCWDYEANARCIINMKICQKY</sequence>
<keyword evidence="1" id="KW-0539">Nucleus</keyword>
<dbReference type="EMBL" id="KX264290">
    <property type="protein sequence ID" value="ANM86671.1"/>
    <property type="molecule type" value="Genomic_DNA"/>
</dbReference>
<dbReference type="InterPro" id="IPR001138">
    <property type="entry name" value="Zn2Cys6_DnaBD"/>
</dbReference>
<reference evidence="5" key="2">
    <citation type="submission" date="2017-12" db="EMBL/GenBank/DDBJ databases">
        <title>Genome Sequencing Reveals a Rich Biosynthetic Potential.</title>
        <authorList>
            <person name="Bertrand R.L."/>
            <person name="Abdel-Hameed M.E."/>
            <person name="Sorensen J.L."/>
        </authorList>
    </citation>
    <scope>NUCLEOTIDE SEQUENCE</scope>
</reference>
<dbReference type="Pfam" id="PF00172">
    <property type="entry name" value="Zn_clus"/>
    <property type="match status" value="1"/>
</dbReference>
<evidence type="ECO:0000256" key="2">
    <source>
        <dbReference type="SAM" id="MobiDB-lite"/>
    </source>
</evidence>
<dbReference type="GO" id="GO:0000981">
    <property type="term" value="F:DNA-binding transcription factor activity, RNA polymerase II-specific"/>
    <property type="evidence" value="ECO:0007669"/>
    <property type="project" value="InterPro"/>
</dbReference>
<organism evidence="4">
    <name type="scientific">Cladonia uncialis subsp. uncialis</name>
    <dbReference type="NCBI Taxonomy" id="180999"/>
    <lineage>
        <taxon>Eukaryota</taxon>
        <taxon>Fungi</taxon>
        <taxon>Dikarya</taxon>
        <taxon>Ascomycota</taxon>
        <taxon>Pezizomycotina</taxon>
        <taxon>Lecanoromycetes</taxon>
        <taxon>OSLEUM clade</taxon>
        <taxon>Lecanoromycetidae</taxon>
        <taxon>Lecanorales</taxon>
        <taxon>Lecanorineae</taxon>
        <taxon>Cladoniaceae</taxon>
        <taxon>Cladonia</taxon>
    </lineage>
</organism>
<evidence type="ECO:0000313" key="4">
    <source>
        <dbReference type="EMBL" id="ANM86671.1"/>
    </source>
</evidence>
<feature type="compositionally biased region" description="Polar residues" evidence="2">
    <location>
        <begin position="93"/>
        <end position="107"/>
    </location>
</feature>
<dbReference type="AlphaFoldDB" id="A0A1Z1C530"/>
<feature type="compositionally biased region" description="Basic and acidic residues" evidence="2">
    <location>
        <begin position="128"/>
        <end position="152"/>
    </location>
</feature>
<dbReference type="CDD" id="cd00067">
    <property type="entry name" value="GAL4"/>
    <property type="match status" value="1"/>
</dbReference>
<proteinExistence type="predicted"/>
<feature type="region of interest" description="Disordered" evidence="2">
    <location>
        <begin position="47"/>
        <end position="70"/>
    </location>
</feature>
<dbReference type="SMART" id="SM00066">
    <property type="entry name" value="GAL4"/>
    <property type="match status" value="1"/>
</dbReference>
<dbReference type="InterPro" id="IPR036864">
    <property type="entry name" value="Zn2-C6_fun-type_DNA-bd_sf"/>
</dbReference>
<reference evidence="4" key="1">
    <citation type="submission" date="2016-05" db="EMBL/GenBank/DDBJ databases">
        <title>Lichen genome sequencing reveals its rich biosynthetic potential.</title>
        <authorList>
            <person name="Bertrand R.L."/>
            <person name="Abdel-Hameed M."/>
            <person name="Sorensen J.L."/>
        </authorList>
    </citation>
    <scope>NUCLEOTIDE SEQUENCE</scope>
</reference>
<feature type="region of interest" description="Disordered" evidence="2">
    <location>
        <begin position="119"/>
        <end position="247"/>
    </location>
</feature>
<feature type="compositionally biased region" description="Polar residues" evidence="2">
    <location>
        <begin position="220"/>
        <end position="234"/>
    </location>
</feature>
<dbReference type="GO" id="GO:0008270">
    <property type="term" value="F:zinc ion binding"/>
    <property type="evidence" value="ECO:0007669"/>
    <property type="project" value="InterPro"/>
</dbReference>
<feature type="compositionally biased region" description="Basic and acidic residues" evidence="2">
    <location>
        <begin position="47"/>
        <end position="58"/>
    </location>
</feature>
<feature type="region of interest" description="Disordered" evidence="2">
    <location>
        <begin position="83"/>
        <end position="107"/>
    </location>
</feature>
<accession>A0A1Z1C530</accession>
<evidence type="ECO:0000313" key="5">
    <source>
        <dbReference type="EMBL" id="AUW30857.1"/>
    </source>
</evidence>